<dbReference type="PANTHER" id="PTHR28570">
    <property type="entry name" value="ASPARTYL AMINOPEPTIDASE"/>
    <property type="match status" value="1"/>
</dbReference>
<keyword evidence="3 9" id="KW-0031">Aminopeptidase</keyword>
<comment type="cofactor">
    <cofactor evidence="1 10">
        <name>Zn(2+)</name>
        <dbReference type="ChEBI" id="CHEBI:29105"/>
    </cofactor>
</comment>
<sequence>MSREITDGLLKFVENSPTSFHAVSTMQKELDDCGFIHIYEEKSWNLQRGEKYYVTRNGSSLIAFVIPENMITSFQIMASHSDSPTFKLKSNPEIDVEDHFVKLNVEKYGGMMMAPWFDRPLSLAGRLLAVDDKGQITPHLIKIDRDLVLIPNLAVHMNRKANDGYSYNPQIDMLPLFGGADSKGTLMNILSKEAGVKPDQVLDMDVYLYNRMKGSIWGGKEEFVSSSRLDDLQCVYSSLKAFKSSKNKNHVIVHCVLDNEEVGSLTRQGAASTFLKDTLERIAISMNLSKEEYLRAQACGFMLSADNAHSVHPSHQDKTDQSNRPYINGGVVLKYNANQHYTTDAFSAAVVKSICAQANVPIQTFVNRSDIPGGSTLGNISNGQFSIHTADIGLAQLAMHSPYETAGVCDTEYLVRMASAFYDSDIQIKKDGSCKIVF</sequence>
<name>A0A7M2RJS1_9FIRM</name>
<dbReference type="Proteomes" id="UP000593601">
    <property type="component" value="Chromosome"/>
</dbReference>
<evidence type="ECO:0000256" key="2">
    <source>
        <dbReference type="ARBA" id="ARBA00008290"/>
    </source>
</evidence>
<reference evidence="11 12" key="1">
    <citation type="submission" date="2020-10" db="EMBL/GenBank/DDBJ databases">
        <title>Blautia liquoris sp.nov., isolated from the mud in a fermentation cellar used for the production of Chinese strong-flavoured liquor.</title>
        <authorList>
            <person name="Lu L."/>
        </authorList>
    </citation>
    <scope>NUCLEOTIDE SEQUENCE [LARGE SCALE GENOMIC DNA]</scope>
    <source>
        <strain evidence="11 12">LZLJ-3</strain>
    </source>
</reference>
<keyword evidence="7 9" id="KW-0862">Zinc</keyword>
<keyword evidence="6 9" id="KW-0378">Hydrolase</keyword>
<dbReference type="GO" id="GO:0005737">
    <property type="term" value="C:cytoplasm"/>
    <property type="evidence" value="ECO:0007669"/>
    <property type="project" value="UniProtKB-ARBA"/>
</dbReference>
<dbReference type="PRINTS" id="PR00932">
    <property type="entry name" value="AMINO1PTASE"/>
</dbReference>
<dbReference type="CDD" id="cd05658">
    <property type="entry name" value="M18_DAP"/>
    <property type="match status" value="1"/>
</dbReference>
<dbReference type="SUPFAM" id="SSF101821">
    <property type="entry name" value="Aminopeptidase/glucanase lid domain"/>
    <property type="match status" value="1"/>
</dbReference>
<dbReference type="Gene3D" id="3.40.630.10">
    <property type="entry name" value="Zn peptidases"/>
    <property type="match status" value="1"/>
</dbReference>
<keyword evidence="8 9" id="KW-0482">Metalloprotease</keyword>
<dbReference type="PANTHER" id="PTHR28570:SF3">
    <property type="entry name" value="ASPARTYL AMINOPEPTIDASE"/>
    <property type="match status" value="1"/>
</dbReference>
<keyword evidence="5 9" id="KW-0479">Metal-binding</keyword>
<dbReference type="EMBL" id="CP063304">
    <property type="protein sequence ID" value="QOV19807.1"/>
    <property type="molecule type" value="Genomic_DNA"/>
</dbReference>
<dbReference type="GO" id="GO:0006508">
    <property type="term" value="P:proteolysis"/>
    <property type="evidence" value="ECO:0007669"/>
    <property type="project" value="UniProtKB-KW"/>
</dbReference>
<evidence type="ECO:0000256" key="9">
    <source>
        <dbReference type="RuleBase" id="RU004386"/>
    </source>
</evidence>
<evidence type="ECO:0000256" key="4">
    <source>
        <dbReference type="ARBA" id="ARBA00022670"/>
    </source>
</evidence>
<organism evidence="11 12">
    <name type="scientific">Blautia liquoris</name>
    <dbReference type="NCBI Taxonomy" id="2779518"/>
    <lineage>
        <taxon>Bacteria</taxon>
        <taxon>Bacillati</taxon>
        <taxon>Bacillota</taxon>
        <taxon>Clostridia</taxon>
        <taxon>Lachnospirales</taxon>
        <taxon>Lachnospiraceae</taxon>
        <taxon>Blautia</taxon>
    </lineage>
</organism>
<evidence type="ECO:0000256" key="5">
    <source>
        <dbReference type="ARBA" id="ARBA00022723"/>
    </source>
</evidence>
<dbReference type="KEGG" id="bliq:INP51_02185"/>
<dbReference type="SUPFAM" id="SSF53187">
    <property type="entry name" value="Zn-dependent exopeptidases"/>
    <property type="match status" value="1"/>
</dbReference>
<gene>
    <name evidence="11" type="ORF">INP51_02185</name>
</gene>
<dbReference type="NCBIfam" id="NF002759">
    <property type="entry name" value="PRK02813.1"/>
    <property type="match status" value="1"/>
</dbReference>
<dbReference type="AlphaFoldDB" id="A0A7M2RJS1"/>
<dbReference type="GO" id="GO:0008237">
    <property type="term" value="F:metallopeptidase activity"/>
    <property type="evidence" value="ECO:0007669"/>
    <property type="project" value="UniProtKB-KW"/>
</dbReference>
<evidence type="ECO:0000256" key="7">
    <source>
        <dbReference type="ARBA" id="ARBA00022833"/>
    </source>
</evidence>
<evidence type="ECO:0000256" key="3">
    <source>
        <dbReference type="ARBA" id="ARBA00022438"/>
    </source>
</evidence>
<comment type="similarity">
    <text evidence="2 9">Belongs to the peptidase M18 family.</text>
</comment>
<evidence type="ECO:0000256" key="8">
    <source>
        <dbReference type="ARBA" id="ARBA00023049"/>
    </source>
</evidence>
<dbReference type="Gene3D" id="2.30.250.10">
    <property type="entry name" value="Aminopeptidase i, Domain 2"/>
    <property type="match status" value="1"/>
</dbReference>
<dbReference type="EC" id="3.4.11.-" evidence="10"/>
<dbReference type="GO" id="GO:0004177">
    <property type="term" value="F:aminopeptidase activity"/>
    <property type="evidence" value="ECO:0007669"/>
    <property type="project" value="UniProtKB-KW"/>
</dbReference>
<evidence type="ECO:0000313" key="12">
    <source>
        <dbReference type="Proteomes" id="UP000593601"/>
    </source>
</evidence>
<dbReference type="InterPro" id="IPR001948">
    <property type="entry name" value="Peptidase_M18"/>
</dbReference>
<dbReference type="RefSeq" id="WP_193736127.1">
    <property type="nucleotide sequence ID" value="NZ_CP063304.1"/>
</dbReference>
<proteinExistence type="inferred from homology"/>
<evidence type="ECO:0000256" key="10">
    <source>
        <dbReference type="RuleBase" id="RU004387"/>
    </source>
</evidence>
<keyword evidence="4 9" id="KW-0645">Protease</keyword>
<dbReference type="GO" id="GO:0008270">
    <property type="term" value="F:zinc ion binding"/>
    <property type="evidence" value="ECO:0007669"/>
    <property type="project" value="InterPro"/>
</dbReference>
<evidence type="ECO:0000256" key="6">
    <source>
        <dbReference type="ARBA" id="ARBA00022801"/>
    </source>
</evidence>
<evidence type="ECO:0000313" key="11">
    <source>
        <dbReference type="EMBL" id="QOV19807.1"/>
    </source>
</evidence>
<protein>
    <recommendedName>
        <fullName evidence="10">M18 family aminopeptidase</fullName>
        <ecNumber evidence="10">3.4.11.-</ecNumber>
    </recommendedName>
</protein>
<evidence type="ECO:0000256" key="1">
    <source>
        <dbReference type="ARBA" id="ARBA00001947"/>
    </source>
</evidence>
<dbReference type="InterPro" id="IPR023358">
    <property type="entry name" value="Peptidase_M18_dom2"/>
</dbReference>
<dbReference type="Pfam" id="PF02127">
    <property type="entry name" value="Peptidase_M18"/>
    <property type="match status" value="1"/>
</dbReference>
<accession>A0A7M2RJS1</accession>
<keyword evidence="12" id="KW-1185">Reference proteome</keyword>